<dbReference type="FunFam" id="2.60.120.330:FF:000001">
    <property type="entry name" value="Protein SRG1"/>
    <property type="match status" value="1"/>
</dbReference>
<dbReference type="OrthoDB" id="288590at2759"/>
<evidence type="ECO:0000256" key="1">
    <source>
        <dbReference type="ARBA" id="ARBA00008056"/>
    </source>
</evidence>
<keyword evidence="3 5" id="KW-0560">Oxidoreductase</keyword>
<organism evidence="7 8">
    <name type="scientific">Panicum miliaceum</name>
    <name type="common">Proso millet</name>
    <name type="synonym">Broomcorn millet</name>
    <dbReference type="NCBI Taxonomy" id="4540"/>
    <lineage>
        <taxon>Eukaryota</taxon>
        <taxon>Viridiplantae</taxon>
        <taxon>Streptophyta</taxon>
        <taxon>Embryophyta</taxon>
        <taxon>Tracheophyta</taxon>
        <taxon>Spermatophyta</taxon>
        <taxon>Magnoliopsida</taxon>
        <taxon>Liliopsida</taxon>
        <taxon>Poales</taxon>
        <taxon>Poaceae</taxon>
        <taxon>PACMAD clade</taxon>
        <taxon>Panicoideae</taxon>
        <taxon>Panicodae</taxon>
        <taxon>Paniceae</taxon>
        <taxon>Panicinae</taxon>
        <taxon>Panicum</taxon>
        <taxon>Panicum sect. Panicum</taxon>
    </lineage>
</organism>
<dbReference type="InterPro" id="IPR044861">
    <property type="entry name" value="IPNS-like_FE2OG_OXY"/>
</dbReference>
<gene>
    <name evidence="7" type="ORF">C2845_PM09G05230</name>
</gene>
<comment type="similarity">
    <text evidence="1 5">Belongs to the iron/ascorbate-dependent oxidoreductase family.</text>
</comment>
<reference evidence="8" key="1">
    <citation type="journal article" date="2019" name="Nat. Commun.">
        <title>The genome of broomcorn millet.</title>
        <authorList>
            <person name="Zou C."/>
            <person name="Miki D."/>
            <person name="Li D."/>
            <person name="Tang Q."/>
            <person name="Xiao L."/>
            <person name="Rajput S."/>
            <person name="Deng P."/>
            <person name="Jia W."/>
            <person name="Huang R."/>
            <person name="Zhang M."/>
            <person name="Sun Y."/>
            <person name="Hu J."/>
            <person name="Fu X."/>
            <person name="Schnable P.S."/>
            <person name="Li F."/>
            <person name="Zhang H."/>
            <person name="Feng B."/>
            <person name="Zhu X."/>
            <person name="Liu R."/>
            <person name="Schnable J.C."/>
            <person name="Zhu J.-K."/>
            <person name="Zhang H."/>
        </authorList>
    </citation>
    <scope>NUCLEOTIDE SEQUENCE [LARGE SCALE GENOMIC DNA]</scope>
</reference>
<feature type="domain" description="Fe2OG dioxygenase" evidence="6">
    <location>
        <begin position="301"/>
        <end position="401"/>
    </location>
</feature>
<dbReference type="PANTHER" id="PTHR47991">
    <property type="entry name" value="OXOGLUTARATE/IRON-DEPENDENT DIOXYGENASE"/>
    <property type="match status" value="1"/>
</dbReference>
<evidence type="ECO:0000313" key="8">
    <source>
        <dbReference type="Proteomes" id="UP000275267"/>
    </source>
</evidence>
<protein>
    <submittedName>
        <fullName evidence="7">S-norcoclaurine synthase 1-like</fullName>
    </submittedName>
</protein>
<keyword evidence="4 5" id="KW-0408">Iron</keyword>
<proteinExistence type="inferred from homology"/>
<dbReference type="Proteomes" id="UP000275267">
    <property type="component" value="Unassembled WGS sequence"/>
</dbReference>
<keyword evidence="2 5" id="KW-0479">Metal-binding</keyword>
<name>A0A3L6RZ50_PANMI</name>
<dbReference type="GO" id="GO:0046872">
    <property type="term" value="F:metal ion binding"/>
    <property type="evidence" value="ECO:0007669"/>
    <property type="project" value="UniProtKB-KW"/>
</dbReference>
<dbReference type="InterPro" id="IPR050295">
    <property type="entry name" value="Plant_2OG-oxidoreductases"/>
</dbReference>
<dbReference type="AlphaFoldDB" id="A0A3L6RZ50"/>
<evidence type="ECO:0000313" key="7">
    <source>
        <dbReference type="EMBL" id="RLN12211.1"/>
    </source>
</evidence>
<evidence type="ECO:0000256" key="3">
    <source>
        <dbReference type="ARBA" id="ARBA00023002"/>
    </source>
</evidence>
<dbReference type="Pfam" id="PF03171">
    <property type="entry name" value="2OG-FeII_Oxy"/>
    <property type="match status" value="1"/>
</dbReference>
<evidence type="ECO:0000256" key="4">
    <source>
        <dbReference type="ARBA" id="ARBA00023004"/>
    </source>
</evidence>
<comment type="caution">
    <text evidence="7">The sequence shown here is derived from an EMBL/GenBank/DDBJ whole genome shotgun (WGS) entry which is preliminary data.</text>
</comment>
<evidence type="ECO:0000256" key="5">
    <source>
        <dbReference type="RuleBase" id="RU003682"/>
    </source>
</evidence>
<evidence type="ECO:0000256" key="2">
    <source>
        <dbReference type="ARBA" id="ARBA00022723"/>
    </source>
</evidence>
<dbReference type="EMBL" id="PQIB02000006">
    <property type="protein sequence ID" value="RLN12211.1"/>
    <property type="molecule type" value="Genomic_DNA"/>
</dbReference>
<dbReference type="PROSITE" id="PS51471">
    <property type="entry name" value="FE2OG_OXY"/>
    <property type="match status" value="1"/>
</dbReference>
<accession>A0A3L6RZ50</accession>
<dbReference type="InterPro" id="IPR005123">
    <property type="entry name" value="Oxoglu/Fe-dep_dioxygenase_dom"/>
</dbReference>
<dbReference type="Pfam" id="PF14226">
    <property type="entry name" value="DIOX_N"/>
    <property type="match status" value="1"/>
</dbReference>
<evidence type="ECO:0000259" key="6">
    <source>
        <dbReference type="PROSITE" id="PS51471"/>
    </source>
</evidence>
<keyword evidence="8" id="KW-1185">Reference proteome</keyword>
<dbReference type="SUPFAM" id="SSF51197">
    <property type="entry name" value="Clavaminate synthase-like"/>
    <property type="match status" value="1"/>
</dbReference>
<dbReference type="InterPro" id="IPR026992">
    <property type="entry name" value="DIOX_N"/>
</dbReference>
<dbReference type="InterPro" id="IPR027443">
    <property type="entry name" value="IPNS-like_sf"/>
</dbReference>
<dbReference type="Gene3D" id="2.60.120.330">
    <property type="entry name" value="B-lactam Antibiotic, Isopenicillin N Synthase, Chain"/>
    <property type="match status" value="1"/>
</dbReference>
<dbReference type="GO" id="GO:0016491">
    <property type="term" value="F:oxidoreductase activity"/>
    <property type="evidence" value="ECO:0007669"/>
    <property type="project" value="UniProtKB-KW"/>
</dbReference>
<sequence>MAGDSGAADLRRRTPVTHCLTAGAGAPSSSSFAGGPFLFDPGEFPRPGPSALLLADVVNRLPHCRSATTAAAAARPAGLHGIPLHPAEKRWEIAMAHAEAGGSLPVPNVQALAQTYNRSDEQIPERYIRVEEAAEEVIIDHGISSAIPIIDVSKLLDPHSSKEECAKLGSACKNWGFFQVINHGVPNEVISNFRNDITEFFKQPLESKKVYSMIPGNLQGYGQHFVVSENQKLDWADLFSLMLRPIDSRDMRFWPSHPPSFRNSIDRYSSEAARLVSCLLKFLAIDMGVEPESFLEIFRGQPQSMRMTYYPPCRQADKVVGLSPHTDRMGLTLLLQVNDVQGLQIRKDGKWITINALDGAFIVNIGDTLEILSNGRYKSIEHRAMVHPTRERMSVAVFHAVWRDATVGPLPELVKNDGEARYSSVSYMDFMKRFFAAKLSGRGHVESLKNSLSAEMDNA</sequence>
<dbReference type="STRING" id="4540.A0A3L6RZ50"/>